<proteinExistence type="predicted"/>
<reference evidence="1 2" key="1">
    <citation type="submission" date="2018-11" db="EMBL/GenBank/DDBJ databases">
        <title>Chryseotalea sanarue gen. nov., sp., nov., a member of the family Cytophagaceae, isolated from a brackish lake in Hamamatsu Japan.</title>
        <authorList>
            <person name="Maejima Y."/>
            <person name="Iino T."/>
            <person name="Muraguchi Y."/>
            <person name="Fukuda K."/>
            <person name="Ohkuma M."/>
            <person name="Moriuchi R."/>
            <person name="Dohra H."/>
            <person name="Kimbara K."/>
            <person name="Shintani M."/>
        </authorList>
    </citation>
    <scope>NUCLEOTIDE SEQUENCE [LARGE SCALE GENOMIC DNA]</scope>
    <source>
        <strain evidence="1 2">Ys</strain>
    </source>
</reference>
<dbReference type="AlphaFoldDB" id="A0A401U6Q1"/>
<accession>A0A401U6Q1</accession>
<dbReference type="EMBL" id="BHXQ01000001">
    <property type="protein sequence ID" value="GCC50608.1"/>
    <property type="molecule type" value="Genomic_DNA"/>
</dbReference>
<dbReference type="Proteomes" id="UP000288227">
    <property type="component" value="Unassembled WGS sequence"/>
</dbReference>
<keyword evidence="2" id="KW-1185">Reference proteome</keyword>
<dbReference type="RefSeq" id="WP_127121223.1">
    <property type="nucleotide sequence ID" value="NZ_BHXQ01000001.1"/>
</dbReference>
<evidence type="ECO:0000313" key="2">
    <source>
        <dbReference type="Proteomes" id="UP000288227"/>
    </source>
</evidence>
<gene>
    <name evidence="1" type="ORF">SanaruYs_08230</name>
</gene>
<organism evidence="1 2">
    <name type="scientific">Chryseotalea sanaruensis</name>
    <dbReference type="NCBI Taxonomy" id="2482724"/>
    <lineage>
        <taxon>Bacteria</taxon>
        <taxon>Pseudomonadati</taxon>
        <taxon>Bacteroidota</taxon>
        <taxon>Cytophagia</taxon>
        <taxon>Cytophagales</taxon>
        <taxon>Chryseotaleaceae</taxon>
        <taxon>Chryseotalea</taxon>
    </lineage>
</organism>
<protein>
    <submittedName>
        <fullName evidence="1">Uncharacterized protein</fullName>
    </submittedName>
</protein>
<comment type="caution">
    <text evidence="1">The sequence shown here is derived from an EMBL/GenBank/DDBJ whole genome shotgun (WGS) entry which is preliminary data.</text>
</comment>
<dbReference type="OrthoDB" id="329802at2"/>
<sequence>MTGQYRIKDAPYNDPDIVNRRNERIEQLCSILFPIMNKIHNVNYSERFWLIVLSDHLKTCLNREPLMSNSDYNEPALFVSVNSRQIPVRKGVLKNWLVYLGRKFKKGTSLNVFQEKIKSNANLCIGTRSHEHERNGVGVATSEYFPWLMPVHNVGLRKRAVNHTNGRYDMFIRNIIANLPTFFLEHFAKNLESIPIVNNPGEKIFHYEHLQSPFSYLTLAKYQEYGAKIFFYQTGGYIGEVSFSPSKLFYRTIDKFITYGWKVNEKDEPGKAYRMEQYFRSWKKQLDLSVQQSIDCLIVFSLIDEYTKEYYYNTYRYLISNLDRKKYGNVVLRPRLTTTRLVSSPNELAFLKVEKDSISIDDGKGPLAILAAKSKVIVHLQLPSTNFLEAVYCMQPVLGVNTNYSPSQAVASYYENLTNLKVIHPNIQSLVNHLNAVQINEWWDKVIRDDRFTEFGNNFVSFRFKNFNN</sequence>
<name>A0A401U6Q1_9BACT</name>
<evidence type="ECO:0000313" key="1">
    <source>
        <dbReference type="EMBL" id="GCC50608.1"/>
    </source>
</evidence>